<dbReference type="EMBL" id="CP002830">
    <property type="protein sequence ID" value="AEI66503.1"/>
    <property type="molecule type" value="Genomic_DNA"/>
</dbReference>
<dbReference type="AlphaFoldDB" id="F8CLH9"/>
<sequence length="192" mass="19590">MVLGAVLFAGAGGLARVNTSASAEPSLTSNSTTPAGDVHAQVVALLDATRTGAPPEEAWRRLGPGAVPVLSALVVDPSAPAARRTLAVASLALVDPTSGATPIRAVLEDAKAPAEVRVSAAGALGRCLGLDAIPTLITRLQDPELQVREAVAVALGRLGGQQARQALEDRLPVEERALVREALQRGLTLVEP</sequence>
<name>F8CLH9_MYXFH</name>
<keyword evidence="1" id="KW-0456">Lyase</keyword>
<dbReference type="KEGG" id="mfu:LILAB_23040"/>
<evidence type="ECO:0000313" key="2">
    <source>
        <dbReference type="Proteomes" id="UP000000488"/>
    </source>
</evidence>
<dbReference type="SUPFAM" id="SSF48371">
    <property type="entry name" value="ARM repeat"/>
    <property type="match status" value="1"/>
</dbReference>
<dbReference type="Proteomes" id="UP000000488">
    <property type="component" value="Chromosome"/>
</dbReference>
<dbReference type="InterPro" id="IPR016024">
    <property type="entry name" value="ARM-type_fold"/>
</dbReference>
<dbReference type="Gene3D" id="1.25.10.10">
    <property type="entry name" value="Leucine-rich Repeat Variant"/>
    <property type="match status" value="1"/>
</dbReference>
<dbReference type="eggNOG" id="COG1413">
    <property type="taxonomic scope" value="Bacteria"/>
</dbReference>
<evidence type="ECO:0000313" key="1">
    <source>
        <dbReference type="EMBL" id="AEI66503.1"/>
    </source>
</evidence>
<dbReference type="HOGENOM" id="CLU_1271176_0_0_7"/>
<proteinExistence type="predicted"/>
<dbReference type="SMART" id="SM00567">
    <property type="entry name" value="EZ_HEAT"/>
    <property type="match status" value="2"/>
</dbReference>
<protein>
    <submittedName>
        <fullName evidence="1">HEAT repeat-containing PBS lyase</fullName>
    </submittedName>
</protein>
<reference evidence="1 2" key="1">
    <citation type="journal article" date="2011" name="J. Bacteriol.">
        <title>Genome sequence of the halotolerant marine bacterium Myxococcus fulvus HW-1.</title>
        <authorList>
            <person name="Li Z.F."/>
            <person name="Li X."/>
            <person name="Liu H."/>
            <person name="Liu X."/>
            <person name="Han K."/>
            <person name="Wu Z.H."/>
            <person name="Hu W."/>
            <person name="Li F.F."/>
            <person name="Li Y.Z."/>
        </authorList>
    </citation>
    <scope>NUCLEOTIDE SEQUENCE [LARGE SCALE GENOMIC DNA]</scope>
    <source>
        <strain evidence="2">ATCC BAA-855 / HW-1</strain>
    </source>
</reference>
<organism evidence="1 2">
    <name type="scientific">Myxococcus fulvus (strain ATCC BAA-855 / HW-1)</name>
    <dbReference type="NCBI Taxonomy" id="483219"/>
    <lineage>
        <taxon>Bacteria</taxon>
        <taxon>Pseudomonadati</taxon>
        <taxon>Myxococcota</taxon>
        <taxon>Myxococcia</taxon>
        <taxon>Myxococcales</taxon>
        <taxon>Cystobacterineae</taxon>
        <taxon>Myxococcaceae</taxon>
        <taxon>Myxococcus</taxon>
    </lineage>
</organism>
<dbReference type="STRING" id="483219.LILAB_23040"/>
<gene>
    <name evidence="1" type="ordered locus">LILAB_23040</name>
</gene>
<dbReference type="PROSITE" id="PS50077">
    <property type="entry name" value="HEAT_REPEAT"/>
    <property type="match status" value="1"/>
</dbReference>
<dbReference type="InterPro" id="IPR011989">
    <property type="entry name" value="ARM-like"/>
</dbReference>
<dbReference type="InterPro" id="IPR021133">
    <property type="entry name" value="HEAT_type_2"/>
</dbReference>
<dbReference type="GO" id="GO:0016829">
    <property type="term" value="F:lyase activity"/>
    <property type="evidence" value="ECO:0007669"/>
    <property type="project" value="UniProtKB-KW"/>
</dbReference>
<accession>F8CLH9</accession>
<dbReference type="InterPro" id="IPR004155">
    <property type="entry name" value="PBS_lyase_HEAT"/>
</dbReference>
<dbReference type="Pfam" id="PF13646">
    <property type="entry name" value="HEAT_2"/>
    <property type="match status" value="1"/>
</dbReference>